<name>A0A9P4QQR8_9PLEO</name>
<feature type="compositionally biased region" description="Basic and acidic residues" evidence="1">
    <location>
        <begin position="141"/>
        <end position="156"/>
    </location>
</feature>
<protein>
    <submittedName>
        <fullName evidence="2">Uncharacterized protein</fullName>
    </submittedName>
</protein>
<dbReference type="OrthoDB" id="3769170at2759"/>
<dbReference type="EMBL" id="ML996184">
    <property type="protein sequence ID" value="KAF2732017.1"/>
    <property type="molecule type" value="Genomic_DNA"/>
</dbReference>
<accession>A0A9P4QQR8</accession>
<gene>
    <name evidence="2" type="ORF">EJ04DRAFT_578645</name>
</gene>
<proteinExistence type="predicted"/>
<keyword evidence="3" id="KW-1185">Reference proteome</keyword>
<feature type="region of interest" description="Disordered" evidence="1">
    <location>
        <begin position="135"/>
        <end position="159"/>
    </location>
</feature>
<dbReference type="Proteomes" id="UP000799444">
    <property type="component" value="Unassembled WGS sequence"/>
</dbReference>
<evidence type="ECO:0000313" key="2">
    <source>
        <dbReference type="EMBL" id="KAF2732017.1"/>
    </source>
</evidence>
<organism evidence="2 3">
    <name type="scientific">Polyplosphaeria fusca</name>
    <dbReference type="NCBI Taxonomy" id="682080"/>
    <lineage>
        <taxon>Eukaryota</taxon>
        <taxon>Fungi</taxon>
        <taxon>Dikarya</taxon>
        <taxon>Ascomycota</taxon>
        <taxon>Pezizomycotina</taxon>
        <taxon>Dothideomycetes</taxon>
        <taxon>Pleosporomycetidae</taxon>
        <taxon>Pleosporales</taxon>
        <taxon>Tetraplosphaeriaceae</taxon>
        <taxon>Polyplosphaeria</taxon>
    </lineage>
</organism>
<dbReference type="AlphaFoldDB" id="A0A9P4QQR8"/>
<comment type="caution">
    <text evidence="2">The sequence shown here is derived from an EMBL/GenBank/DDBJ whole genome shotgun (WGS) entry which is preliminary data.</text>
</comment>
<sequence>MPLARYYRHNLSQEDKDALDRGEMNHNLREWTRDDVRRFQQESNDLFKRGQEEDVFRPVSPLFPPIGGKSTSPVSPVCQEVYFVLANASSHSSQASSRMVSPLSEARQFNVRREVTFDTFLTSHISGKGLAYPGANNATKVQDDGDVGKKTLDKKEKRLSKMPSMPVLRKRKTVMDVECAEGVMSV</sequence>
<evidence type="ECO:0000256" key="1">
    <source>
        <dbReference type="SAM" id="MobiDB-lite"/>
    </source>
</evidence>
<reference evidence="2" key="1">
    <citation type="journal article" date="2020" name="Stud. Mycol.">
        <title>101 Dothideomycetes genomes: a test case for predicting lifestyles and emergence of pathogens.</title>
        <authorList>
            <person name="Haridas S."/>
            <person name="Albert R."/>
            <person name="Binder M."/>
            <person name="Bloem J."/>
            <person name="Labutti K."/>
            <person name="Salamov A."/>
            <person name="Andreopoulos B."/>
            <person name="Baker S."/>
            <person name="Barry K."/>
            <person name="Bills G."/>
            <person name="Bluhm B."/>
            <person name="Cannon C."/>
            <person name="Castanera R."/>
            <person name="Culley D."/>
            <person name="Daum C."/>
            <person name="Ezra D."/>
            <person name="Gonzalez J."/>
            <person name="Henrissat B."/>
            <person name="Kuo A."/>
            <person name="Liang C."/>
            <person name="Lipzen A."/>
            <person name="Lutzoni F."/>
            <person name="Magnuson J."/>
            <person name="Mondo S."/>
            <person name="Nolan M."/>
            <person name="Ohm R."/>
            <person name="Pangilinan J."/>
            <person name="Park H.-J."/>
            <person name="Ramirez L."/>
            <person name="Alfaro M."/>
            <person name="Sun H."/>
            <person name="Tritt A."/>
            <person name="Yoshinaga Y."/>
            <person name="Zwiers L.-H."/>
            <person name="Turgeon B."/>
            <person name="Goodwin S."/>
            <person name="Spatafora J."/>
            <person name="Crous P."/>
            <person name="Grigoriev I."/>
        </authorList>
    </citation>
    <scope>NUCLEOTIDE SEQUENCE</scope>
    <source>
        <strain evidence="2">CBS 125425</strain>
    </source>
</reference>
<evidence type="ECO:0000313" key="3">
    <source>
        <dbReference type="Proteomes" id="UP000799444"/>
    </source>
</evidence>